<dbReference type="SUPFAM" id="SSF51735">
    <property type="entry name" value="NAD(P)-binding Rossmann-fold domains"/>
    <property type="match status" value="1"/>
</dbReference>
<dbReference type="NCBIfam" id="NF005495">
    <property type="entry name" value="PRK07109.1"/>
    <property type="match status" value="1"/>
</dbReference>
<dbReference type="AlphaFoldDB" id="A0A2S3WF06"/>
<organism evidence="4 5">
    <name type="scientific">Pseudomonas putida</name>
    <name type="common">Arthrobacter siderocapsulatus</name>
    <dbReference type="NCBI Taxonomy" id="303"/>
    <lineage>
        <taxon>Bacteria</taxon>
        <taxon>Pseudomonadati</taxon>
        <taxon>Pseudomonadota</taxon>
        <taxon>Gammaproteobacteria</taxon>
        <taxon>Pseudomonadales</taxon>
        <taxon>Pseudomonadaceae</taxon>
        <taxon>Pseudomonas</taxon>
    </lineage>
</organism>
<reference evidence="4 5" key="1">
    <citation type="submission" date="2016-08" db="EMBL/GenBank/DDBJ databases">
        <authorList>
            <person name="Seilhamer J.J."/>
        </authorList>
    </citation>
    <scope>NUCLEOTIDE SEQUENCE [LARGE SCALE GENOMIC DNA]</scope>
    <source>
        <strain evidence="4 5">KT-27</strain>
    </source>
</reference>
<proteinExistence type="inferred from homology"/>
<dbReference type="GO" id="GO:0016491">
    <property type="term" value="F:oxidoreductase activity"/>
    <property type="evidence" value="ECO:0007669"/>
    <property type="project" value="UniProtKB-KW"/>
</dbReference>
<accession>A0A2S3WF06</accession>
<feature type="transmembrane region" description="Helical" evidence="3">
    <location>
        <begin position="300"/>
        <end position="322"/>
    </location>
</feature>
<gene>
    <name evidence="4" type="ORF">BGP80_16655</name>
</gene>
<dbReference type="PANTHER" id="PTHR44196:SF1">
    <property type="entry name" value="DEHYDROGENASE_REDUCTASE SDR FAMILY MEMBER 7B"/>
    <property type="match status" value="1"/>
</dbReference>
<feature type="transmembrane region" description="Helical" evidence="3">
    <location>
        <begin position="232"/>
        <end position="252"/>
    </location>
</feature>
<reference evidence="4 5" key="2">
    <citation type="submission" date="2018-03" db="EMBL/GenBank/DDBJ databases">
        <title>Draft genome of Pseudomonas putida strain KT-27.</title>
        <authorList>
            <person name="Yoshizawa S."/>
            <person name="Khan N.H."/>
            <person name="Nishimura M."/>
            <person name="Chiura H.X."/>
            <person name="Ogura Y."/>
            <person name="Hayashi T."/>
            <person name="Kogure K."/>
        </authorList>
    </citation>
    <scope>NUCLEOTIDE SEQUENCE [LARGE SCALE GENOMIC DNA]</scope>
    <source>
        <strain evidence="4 5">KT-27</strain>
    </source>
</reference>
<evidence type="ECO:0000256" key="3">
    <source>
        <dbReference type="SAM" id="Phobius"/>
    </source>
</evidence>
<keyword evidence="3" id="KW-0472">Membrane</keyword>
<dbReference type="InterPro" id="IPR002347">
    <property type="entry name" value="SDR_fam"/>
</dbReference>
<comment type="similarity">
    <text evidence="1">Belongs to the short-chain dehydrogenases/reductases (SDR) family.</text>
</comment>
<evidence type="ECO:0000313" key="5">
    <source>
        <dbReference type="Proteomes" id="UP000237194"/>
    </source>
</evidence>
<comment type="caution">
    <text evidence="4">The sequence shown here is derived from an EMBL/GenBank/DDBJ whole genome shotgun (WGS) entry which is preliminary data.</text>
</comment>
<dbReference type="PROSITE" id="PS00061">
    <property type="entry name" value="ADH_SHORT"/>
    <property type="match status" value="1"/>
</dbReference>
<dbReference type="PRINTS" id="PR00081">
    <property type="entry name" value="GDHRDH"/>
</dbReference>
<name>A0A2S3WF06_PSEPU</name>
<keyword evidence="3" id="KW-1133">Transmembrane helix</keyword>
<evidence type="ECO:0000256" key="2">
    <source>
        <dbReference type="ARBA" id="ARBA00023002"/>
    </source>
</evidence>
<dbReference type="Pfam" id="PF00106">
    <property type="entry name" value="adh_short"/>
    <property type="match status" value="1"/>
</dbReference>
<keyword evidence="3" id="KW-0812">Transmembrane</keyword>
<evidence type="ECO:0000256" key="1">
    <source>
        <dbReference type="ARBA" id="ARBA00006484"/>
    </source>
</evidence>
<sequence>MNSDRSVVVICGASAGVGRATALVFAAAGYSLALIARGTEGLAQTVEDVQVYPVRTLAISLDVADAHELDEAARRVEAELGPIAIWINSAMVTVFSPAEQLAADELKRVTDVTYLGTVHGTLAALTVMRPRNRGLIIQVGSALAYRAIPLQAAYCGAKFAVRGFTDALRCELLHQRSAIKLCMVQLPAINTPQFDWACNKLNRRVCPVPPVHDPYVAARAILSVVDAPPRELWVGLPTLGAIVGTFFFPALLDRKLARDAWTGQMEGPVQQPAQADNLFEPVRGLHEVAGRFTRGARTRALALTARGAILALFLTAALIGLLV</sequence>
<keyword evidence="2" id="KW-0560">Oxidoreductase</keyword>
<dbReference type="PANTHER" id="PTHR44196">
    <property type="entry name" value="DEHYDROGENASE/REDUCTASE SDR FAMILY MEMBER 7B"/>
    <property type="match status" value="1"/>
</dbReference>
<dbReference type="GO" id="GO:0016020">
    <property type="term" value="C:membrane"/>
    <property type="evidence" value="ECO:0007669"/>
    <property type="project" value="TreeGrafter"/>
</dbReference>
<evidence type="ECO:0000313" key="4">
    <source>
        <dbReference type="EMBL" id="POF89505.1"/>
    </source>
</evidence>
<dbReference type="Gene3D" id="3.40.50.720">
    <property type="entry name" value="NAD(P)-binding Rossmann-like Domain"/>
    <property type="match status" value="1"/>
</dbReference>
<protein>
    <submittedName>
        <fullName evidence="4">Short-chain dehydrogenase</fullName>
    </submittedName>
</protein>
<dbReference type="InterPro" id="IPR036291">
    <property type="entry name" value="NAD(P)-bd_dom_sf"/>
</dbReference>
<dbReference type="EMBL" id="MIND01000018">
    <property type="protein sequence ID" value="POF89505.1"/>
    <property type="molecule type" value="Genomic_DNA"/>
</dbReference>
<dbReference type="InterPro" id="IPR020904">
    <property type="entry name" value="Sc_DH/Rdtase_CS"/>
</dbReference>
<dbReference type="Proteomes" id="UP000237194">
    <property type="component" value="Unassembled WGS sequence"/>
</dbReference>